<evidence type="ECO:0000259" key="4">
    <source>
        <dbReference type="Pfam" id="PF13656"/>
    </source>
</evidence>
<evidence type="ECO:0000256" key="3">
    <source>
        <dbReference type="ARBA" id="ARBA00025751"/>
    </source>
</evidence>
<proteinExistence type="inferred from homology"/>
<evidence type="ECO:0000313" key="5">
    <source>
        <dbReference type="WBParaSite" id="TCLT_0000302101-mRNA-1"/>
    </source>
</evidence>
<evidence type="ECO:0000256" key="2">
    <source>
        <dbReference type="ARBA" id="ARBA00023163"/>
    </source>
</evidence>
<keyword evidence="1" id="KW-0240">DNA-directed RNA polymerase</keyword>
<protein>
    <submittedName>
        <fullName evidence="5">RNA_pol_L_2 domain-containing protein</fullName>
    </submittedName>
</protein>
<dbReference type="Pfam" id="PF13656">
    <property type="entry name" value="RNA_pol_L_2"/>
    <property type="match status" value="1"/>
</dbReference>
<dbReference type="InterPro" id="IPR036603">
    <property type="entry name" value="RBP11-like"/>
</dbReference>
<dbReference type="InterPro" id="IPR009025">
    <property type="entry name" value="RBP11-like_dimer"/>
</dbReference>
<feature type="domain" description="DNA-directed RNA polymerase RBP11-like dimerisation" evidence="4">
    <location>
        <begin position="15"/>
        <end position="64"/>
    </location>
</feature>
<name>A0A0N5CS21_THECL</name>
<dbReference type="WBParaSite" id="TCLT_0000302101-mRNA-1">
    <property type="protein sequence ID" value="TCLT_0000302101-mRNA-1"/>
    <property type="gene ID" value="TCLT_0000302101"/>
</dbReference>
<dbReference type="AlphaFoldDB" id="A0A0N5CS21"/>
<comment type="similarity">
    <text evidence="3">Belongs to the archaeal Rpo11/eukaryotic RPB11/RPC19 RNA polymerase subunit family.</text>
</comment>
<dbReference type="GO" id="GO:0005666">
    <property type="term" value="C:RNA polymerase III complex"/>
    <property type="evidence" value="ECO:0007669"/>
    <property type="project" value="TreeGrafter"/>
</dbReference>
<accession>A0A0N5CS21</accession>
<dbReference type="GO" id="GO:0006362">
    <property type="term" value="P:transcription elongation by RNA polymerase I"/>
    <property type="evidence" value="ECO:0007669"/>
    <property type="project" value="TreeGrafter"/>
</dbReference>
<dbReference type="SUPFAM" id="SSF55257">
    <property type="entry name" value="RBP11-like subunits of RNA polymerase"/>
    <property type="match status" value="1"/>
</dbReference>
<evidence type="ECO:0000256" key="1">
    <source>
        <dbReference type="ARBA" id="ARBA00022478"/>
    </source>
</evidence>
<dbReference type="PANTHER" id="PTHR13946">
    <property type="entry name" value="DNA-DIRECTED RNA POLYMERASE I,II,III"/>
    <property type="match status" value="1"/>
</dbReference>
<dbReference type="Gene3D" id="3.30.1360.10">
    <property type="entry name" value="RNA polymerase, RBP11-like subunit"/>
    <property type="match status" value="1"/>
</dbReference>
<reference evidence="5" key="1">
    <citation type="submission" date="2017-02" db="UniProtKB">
        <authorList>
            <consortium name="WormBaseParasite"/>
        </authorList>
    </citation>
    <scope>IDENTIFICATION</scope>
</reference>
<sequence length="76" mass="8678">LLAHFAYCIYFIFRPEVEFCGYNVPHPLEDKILVRLQTKNGVSAAEMFVRGLEELLIVFGTIKEKFLASYEAFSGS</sequence>
<organism evidence="5">
    <name type="scientific">Thelazia callipaeda</name>
    <name type="common">Oriental eyeworm</name>
    <name type="synonym">Parasitic nematode</name>
    <dbReference type="NCBI Taxonomy" id="103827"/>
    <lineage>
        <taxon>Eukaryota</taxon>
        <taxon>Metazoa</taxon>
        <taxon>Ecdysozoa</taxon>
        <taxon>Nematoda</taxon>
        <taxon>Chromadorea</taxon>
        <taxon>Rhabditida</taxon>
        <taxon>Spirurina</taxon>
        <taxon>Spiruromorpha</taxon>
        <taxon>Thelazioidea</taxon>
        <taxon>Thelaziidae</taxon>
        <taxon>Thelazia</taxon>
    </lineage>
</organism>
<dbReference type="GO" id="GO:0006383">
    <property type="term" value="P:transcription by RNA polymerase III"/>
    <property type="evidence" value="ECO:0007669"/>
    <property type="project" value="TreeGrafter"/>
</dbReference>
<dbReference type="GO" id="GO:0003899">
    <property type="term" value="F:DNA-directed RNA polymerase activity"/>
    <property type="evidence" value="ECO:0007669"/>
    <property type="project" value="TreeGrafter"/>
</dbReference>
<keyword evidence="2" id="KW-0804">Transcription</keyword>
<dbReference type="GO" id="GO:0046983">
    <property type="term" value="F:protein dimerization activity"/>
    <property type="evidence" value="ECO:0007669"/>
    <property type="project" value="InterPro"/>
</dbReference>
<dbReference type="PANTHER" id="PTHR13946:SF28">
    <property type="entry name" value="DNA-DIRECTED RNA POLYMERASES I AND III SUBUNIT RPAC2"/>
    <property type="match status" value="1"/>
</dbReference>
<dbReference type="GO" id="GO:0005736">
    <property type="term" value="C:RNA polymerase I complex"/>
    <property type="evidence" value="ECO:0007669"/>
    <property type="project" value="TreeGrafter"/>
</dbReference>